<protein>
    <submittedName>
        <fullName evidence="2">Uncharacterized protein</fullName>
    </submittedName>
</protein>
<dbReference type="EMBL" id="JAASQR010000004">
    <property type="protein sequence ID" value="NIJ17955.1"/>
    <property type="molecule type" value="Genomic_DNA"/>
</dbReference>
<feature type="region of interest" description="Disordered" evidence="1">
    <location>
        <begin position="71"/>
        <end position="126"/>
    </location>
</feature>
<dbReference type="Proteomes" id="UP000576821">
    <property type="component" value="Unassembled WGS sequence"/>
</dbReference>
<evidence type="ECO:0000313" key="2">
    <source>
        <dbReference type="EMBL" id="NIJ17955.1"/>
    </source>
</evidence>
<evidence type="ECO:0000256" key="1">
    <source>
        <dbReference type="SAM" id="MobiDB-lite"/>
    </source>
</evidence>
<comment type="caution">
    <text evidence="2">The sequence shown here is derived from an EMBL/GenBank/DDBJ whole genome shotgun (WGS) entry which is preliminary data.</text>
</comment>
<proteinExistence type="predicted"/>
<feature type="compositionally biased region" description="Basic and acidic residues" evidence="1">
    <location>
        <begin position="96"/>
        <end position="115"/>
    </location>
</feature>
<name>A0A846MH28_9SPHN</name>
<organism evidence="2 3">
    <name type="scientific">Sphingobium vermicomposti</name>
    <dbReference type="NCBI Taxonomy" id="529005"/>
    <lineage>
        <taxon>Bacteria</taxon>
        <taxon>Pseudomonadati</taxon>
        <taxon>Pseudomonadota</taxon>
        <taxon>Alphaproteobacteria</taxon>
        <taxon>Sphingomonadales</taxon>
        <taxon>Sphingomonadaceae</taxon>
        <taxon>Sphingobium</taxon>
    </lineage>
</organism>
<keyword evidence="3" id="KW-1185">Reference proteome</keyword>
<dbReference type="AlphaFoldDB" id="A0A846MH28"/>
<sequence>MRRNRLALRRTEVLGDPLHLGMLAAPIGIGLKLRLLIAAIKACEPRRARAVAPPVDPVAGDTGIGRTSVAAAQRNQLAGGGQAIRRRAVDRTATGQRDRCQPDDRKTVEPMHHAPEPPPPAVVPDV</sequence>
<gene>
    <name evidence="2" type="ORF">FHS54_002955</name>
</gene>
<reference evidence="2 3" key="1">
    <citation type="submission" date="2020-03" db="EMBL/GenBank/DDBJ databases">
        <title>Genomic Encyclopedia of Type Strains, Phase IV (KMG-IV): sequencing the most valuable type-strain genomes for metagenomic binning, comparative biology and taxonomic classification.</title>
        <authorList>
            <person name="Goeker M."/>
        </authorList>
    </citation>
    <scope>NUCLEOTIDE SEQUENCE [LARGE SCALE GENOMIC DNA]</scope>
    <source>
        <strain evidence="2 3">DSM 21299</strain>
    </source>
</reference>
<evidence type="ECO:0000313" key="3">
    <source>
        <dbReference type="Proteomes" id="UP000576821"/>
    </source>
</evidence>
<accession>A0A846MH28</accession>
<feature type="compositionally biased region" description="Pro residues" evidence="1">
    <location>
        <begin position="116"/>
        <end position="126"/>
    </location>
</feature>